<dbReference type="InterPro" id="IPR035965">
    <property type="entry name" value="PAS-like_dom_sf"/>
</dbReference>
<dbReference type="Proteomes" id="UP000541857">
    <property type="component" value="Unassembled WGS sequence"/>
</dbReference>
<dbReference type="NCBIfam" id="TIGR00229">
    <property type="entry name" value="sensory_box"/>
    <property type="match status" value="1"/>
</dbReference>
<accession>A0A7W2M5K6</accession>
<evidence type="ECO:0000313" key="2">
    <source>
        <dbReference type="EMBL" id="MBA6153121.1"/>
    </source>
</evidence>
<sequence>MKNNLNGMMCLDVYLSALSKEEFEKVEPHIQNPKVKSMPLLSWDLYMEGFNLQVKKAIKRQEREKVLELAKKFNWSNDLSAVFPENDYEAIIITDLQQNIIWVNDGFSIMTGYSKSFAMNKTPRFLQGEETLKVSKSRIRNKILKQVPFKEVIVNHKKDGTAYSCEVNIIPLINDRPTHFIAFEKEVI</sequence>
<name>A0A7W2M5K6_9FLAO</name>
<keyword evidence="3" id="KW-1185">Reference proteome</keyword>
<feature type="domain" description="PAS" evidence="1">
    <location>
        <begin position="89"/>
        <end position="182"/>
    </location>
</feature>
<dbReference type="Pfam" id="PF13426">
    <property type="entry name" value="PAS_9"/>
    <property type="match status" value="1"/>
</dbReference>
<dbReference type="CDD" id="cd00130">
    <property type="entry name" value="PAS"/>
    <property type="match status" value="1"/>
</dbReference>
<dbReference type="Gene3D" id="3.30.450.20">
    <property type="entry name" value="PAS domain"/>
    <property type="match status" value="1"/>
</dbReference>
<dbReference type="RefSeq" id="WP_182205428.1">
    <property type="nucleotide sequence ID" value="NZ_JACGLT010000007.1"/>
</dbReference>
<dbReference type="EMBL" id="JACGLT010000007">
    <property type="protein sequence ID" value="MBA6153121.1"/>
    <property type="molecule type" value="Genomic_DNA"/>
</dbReference>
<evidence type="ECO:0000259" key="1">
    <source>
        <dbReference type="Pfam" id="PF13426"/>
    </source>
</evidence>
<comment type="caution">
    <text evidence="2">The sequence shown here is derived from an EMBL/GenBank/DDBJ whole genome shotgun (WGS) entry which is preliminary data.</text>
</comment>
<reference evidence="2 3" key="1">
    <citation type="submission" date="2020-07" db="EMBL/GenBank/DDBJ databases">
        <title>Bacterium isolated from marine sediment.</title>
        <authorList>
            <person name="Shang D."/>
        </authorList>
    </citation>
    <scope>NUCLEOTIDE SEQUENCE [LARGE SCALE GENOMIC DNA]</scope>
    <source>
        <strain evidence="2 3">F6074</strain>
    </source>
</reference>
<dbReference type="InterPro" id="IPR000014">
    <property type="entry name" value="PAS"/>
</dbReference>
<dbReference type="AlphaFoldDB" id="A0A7W2M5K6"/>
<gene>
    <name evidence="2" type="ORF">H3Z82_10320</name>
</gene>
<organism evidence="2 3">
    <name type="scientific">Gelidibacter maritimus</name>
    <dbReference type="NCBI Taxonomy" id="2761487"/>
    <lineage>
        <taxon>Bacteria</taxon>
        <taxon>Pseudomonadati</taxon>
        <taxon>Bacteroidota</taxon>
        <taxon>Flavobacteriia</taxon>
        <taxon>Flavobacteriales</taxon>
        <taxon>Flavobacteriaceae</taxon>
        <taxon>Gelidibacter</taxon>
    </lineage>
</organism>
<proteinExistence type="predicted"/>
<dbReference type="SUPFAM" id="SSF55785">
    <property type="entry name" value="PYP-like sensor domain (PAS domain)"/>
    <property type="match status" value="1"/>
</dbReference>
<evidence type="ECO:0000313" key="3">
    <source>
        <dbReference type="Proteomes" id="UP000541857"/>
    </source>
</evidence>
<protein>
    <submittedName>
        <fullName evidence="2">PAS domain-containing protein</fullName>
    </submittedName>
</protein>